<evidence type="ECO:0000256" key="1">
    <source>
        <dbReference type="SAM" id="Coils"/>
    </source>
</evidence>
<gene>
    <name evidence="4" type="ORF">VTL71DRAFT_8871</name>
</gene>
<dbReference type="InterPro" id="IPR054464">
    <property type="entry name" value="ULD_fung"/>
</dbReference>
<keyword evidence="5" id="KW-1185">Reference proteome</keyword>
<evidence type="ECO:0000313" key="4">
    <source>
        <dbReference type="EMBL" id="KAL2060819.1"/>
    </source>
</evidence>
<name>A0ABR4BT56_9HELO</name>
<dbReference type="Pfam" id="PF22893">
    <property type="entry name" value="ULD_2"/>
    <property type="match status" value="1"/>
</dbReference>
<feature type="compositionally biased region" description="Pro residues" evidence="2">
    <location>
        <begin position="332"/>
        <end position="344"/>
    </location>
</feature>
<feature type="domain" description="Ubiquitin-like" evidence="3">
    <location>
        <begin position="196"/>
        <end position="281"/>
    </location>
</feature>
<feature type="coiled-coil region" evidence="1">
    <location>
        <begin position="129"/>
        <end position="156"/>
    </location>
</feature>
<organism evidence="4 5">
    <name type="scientific">Oculimacula yallundae</name>
    <dbReference type="NCBI Taxonomy" id="86028"/>
    <lineage>
        <taxon>Eukaryota</taxon>
        <taxon>Fungi</taxon>
        <taxon>Dikarya</taxon>
        <taxon>Ascomycota</taxon>
        <taxon>Pezizomycotina</taxon>
        <taxon>Leotiomycetes</taxon>
        <taxon>Helotiales</taxon>
        <taxon>Ploettnerulaceae</taxon>
        <taxon>Oculimacula</taxon>
    </lineage>
</organism>
<comment type="caution">
    <text evidence="4">The sequence shown here is derived from an EMBL/GenBank/DDBJ whole genome shotgun (WGS) entry which is preliminary data.</text>
</comment>
<dbReference type="EMBL" id="JAZHXI010000020">
    <property type="protein sequence ID" value="KAL2060819.1"/>
    <property type="molecule type" value="Genomic_DNA"/>
</dbReference>
<proteinExistence type="predicted"/>
<protein>
    <recommendedName>
        <fullName evidence="3">Ubiquitin-like domain-containing protein</fullName>
    </recommendedName>
</protein>
<evidence type="ECO:0000259" key="3">
    <source>
        <dbReference type="Pfam" id="PF22893"/>
    </source>
</evidence>
<accession>A0ABR4BT56</accession>
<feature type="region of interest" description="Disordered" evidence="2">
    <location>
        <begin position="290"/>
        <end position="351"/>
    </location>
</feature>
<dbReference type="Proteomes" id="UP001595075">
    <property type="component" value="Unassembled WGS sequence"/>
</dbReference>
<keyword evidence="1" id="KW-0175">Coiled coil</keyword>
<evidence type="ECO:0000256" key="2">
    <source>
        <dbReference type="SAM" id="MobiDB-lite"/>
    </source>
</evidence>
<feature type="compositionally biased region" description="Polar residues" evidence="2">
    <location>
        <begin position="290"/>
        <end position="310"/>
    </location>
</feature>
<evidence type="ECO:0000313" key="5">
    <source>
        <dbReference type="Proteomes" id="UP001595075"/>
    </source>
</evidence>
<reference evidence="4 5" key="1">
    <citation type="journal article" date="2024" name="Commun. Biol.">
        <title>Comparative genomic analysis of thermophilic fungi reveals convergent evolutionary adaptations and gene losses.</title>
        <authorList>
            <person name="Steindorff A.S."/>
            <person name="Aguilar-Pontes M.V."/>
            <person name="Robinson A.J."/>
            <person name="Andreopoulos B."/>
            <person name="LaButti K."/>
            <person name="Kuo A."/>
            <person name="Mondo S."/>
            <person name="Riley R."/>
            <person name="Otillar R."/>
            <person name="Haridas S."/>
            <person name="Lipzen A."/>
            <person name="Grimwood J."/>
            <person name="Schmutz J."/>
            <person name="Clum A."/>
            <person name="Reid I.D."/>
            <person name="Moisan M.C."/>
            <person name="Butler G."/>
            <person name="Nguyen T.T.M."/>
            <person name="Dewar K."/>
            <person name="Conant G."/>
            <person name="Drula E."/>
            <person name="Henrissat B."/>
            <person name="Hansel C."/>
            <person name="Singer S."/>
            <person name="Hutchinson M.I."/>
            <person name="de Vries R.P."/>
            <person name="Natvig D.O."/>
            <person name="Powell A.J."/>
            <person name="Tsang A."/>
            <person name="Grigoriev I.V."/>
        </authorList>
    </citation>
    <scope>NUCLEOTIDE SEQUENCE [LARGE SCALE GENOMIC DNA]</scope>
    <source>
        <strain evidence="4 5">CBS 494.80</strain>
    </source>
</reference>
<sequence length="538" mass="59125">MPFQDSYCLYPGSDEVFKQHSQERHHCEETITHQDIDDRSDARGCRSSVCGSAVDSTDDGMLTPTCTVEENHPEANCRPVSAATNHGASVMSGGRIRPASPMQVQTNTTSSVRLNGLDIEQEISRRVEAELAARELAALRKEKQEWLENGETERREWQHKFAMEKESNKHLAEELATLKTAYTQRKAVEDALAVPKAPIRFKDAVGRSFSFPFHLASTWSGVSELLKQAFLHVDVLGPHVNDGHYDLICTSGRSSGEYILPQVWEAVVEPGWQVTMHMWPLPGMPQSVGSTLSSIHPLPTSSQEKSNSRTADPWHRKVGTAESKSHTLFPPSSLPPPPPPPCPAPGASFKAVRPDNDRIAKTYSGTVATIYNDISMGEANEGHSFSSTHSRSPSIISTETTNVASFQKENEAMAALKTLIDAKRVFVVGKVGSMGRKVVQVQVKPKRTSADHLIWHDRLASSQVKCTGGPAREDRGIVESQALNECKGENVGQGEGEGEEEQEKPAWARSVGHIEMAPGAEGPGYNRFQAKPTMYWTR</sequence>